<proteinExistence type="predicted"/>
<dbReference type="InterPro" id="IPR014284">
    <property type="entry name" value="RNA_pol_sigma-70_dom"/>
</dbReference>
<dbReference type="NCBIfam" id="NF005413">
    <property type="entry name" value="PRK06986.1"/>
    <property type="match status" value="1"/>
</dbReference>
<dbReference type="CDD" id="cd06171">
    <property type="entry name" value="Sigma70_r4"/>
    <property type="match status" value="1"/>
</dbReference>
<dbReference type="GO" id="GO:0006352">
    <property type="term" value="P:DNA-templated transcription initiation"/>
    <property type="evidence" value="ECO:0007669"/>
    <property type="project" value="InterPro"/>
</dbReference>
<name>A0A2T8F768_9ACTN</name>
<evidence type="ECO:0000256" key="4">
    <source>
        <dbReference type="ARBA" id="ARBA00023163"/>
    </source>
</evidence>
<dbReference type="GO" id="GO:0003677">
    <property type="term" value="F:DNA binding"/>
    <property type="evidence" value="ECO:0007669"/>
    <property type="project" value="UniProtKB-KW"/>
</dbReference>
<protein>
    <submittedName>
        <fullName evidence="6">RNA polymerase sigma factor WhiG</fullName>
    </submittedName>
</protein>
<dbReference type="AlphaFoldDB" id="A0A2T8F768"/>
<dbReference type="GO" id="GO:0003899">
    <property type="term" value="F:DNA-directed RNA polymerase activity"/>
    <property type="evidence" value="ECO:0007669"/>
    <property type="project" value="InterPro"/>
</dbReference>
<evidence type="ECO:0000256" key="1">
    <source>
        <dbReference type="ARBA" id="ARBA00023015"/>
    </source>
</evidence>
<evidence type="ECO:0000313" key="7">
    <source>
        <dbReference type="Proteomes" id="UP000246018"/>
    </source>
</evidence>
<evidence type="ECO:0000256" key="2">
    <source>
        <dbReference type="ARBA" id="ARBA00023082"/>
    </source>
</evidence>
<keyword evidence="7" id="KW-1185">Reference proteome</keyword>
<dbReference type="PRINTS" id="PR00046">
    <property type="entry name" value="SIGMA70FCT"/>
</dbReference>
<dbReference type="NCBIfam" id="TIGR02937">
    <property type="entry name" value="sigma70-ECF"/>
    <property type="match status" value="1"/>
</dbReference>
<keyword evidence="3" id="KW-0238">DNA-binding</keyword>
<organism evidence="6 7">
    <name type="scientific">Nocardioides gansuensis</name>
    <dbReference type="NCBI Taxonomy" id="2138300"/>
    <lineage>
        <taxon>Bacteria</taxon>
        <taxon>Bacillati</taxon>
        <taxon>Actinomycetota</taxon>
        <taxon>Actinomycetes</taxon>
        <taxon>Propionibacteriales</taxon>
        <taxon>Nocardioidaceae</taxon>
        <taxon>Nocardioides</taxon>
    </lineage>
</organism>
<dbReference type="EMBL" id="QDGZ01000007">
    <property type="protein sequence ID" value="PVG81545.1"/>
    <property type="molecule type" value="Genomic_DNA"/>
</dbReference>
<comment type="caution">
    <text evidence="6">The sequence shown here is derived from an EMBL/GenBank/DDBJ whole genome shotgun (WGS) entry which is preliminary data.</text>
</comment>
<dbReference type="Pfam" id="PF04539">
    <property type="entry name" value="Sigma70_r3"/>
    <property type="match status" value="1"/>
</dbReference>
<evidence type="ECO:0000259" key="5">
    <source>
        <dbReference type="PROSITE" id="PS00715"/>
    </source>
</evidence>
<dbReference type="InterPro" id="IPR000943">
    <property type="entry name" value="RNA_pol_sigma70"/>
</dbReference>
<dbReference type="SUPFAM" id="SSF88946">
    <property type="entry name" value="Sigma2 domain of RNA polymerase sigma factors"/>
    <property type="match status" value="1"/>
</dbReference>
<keyword evidence="2" id="KW-0731">Sigma factor</keyword>
<dbReference type="Gene3D" id="1.10.1740.10">
    <property type="match status" value="1"/>
</dbReference>
<reference evidence="6 7" key="1">
    <citation type="submission" date="2018-04" db="EMBL/GenBank/DDBJ databases">
        <title>Genome of Nocardioides gansuensis WSJ-1.</title>
        <authorList>
            <person name="Wu S."/>
            <person name="Wang G."/>
        </authorList>
    </citation>
    <scope>NUCLEOTIDE SEQUENCE [LARGE SCALE GENOMIC DNA]</scope>
    <source>
        <strain evidence="6 7">WSJ-1</strain>
    </source>
</reference>
<dbReference type="PIRSF" id="PIRSF000770">
    <property type="entry name" value="RNA_pol_sigma-SigE/K"/>
    <property type="match status" value="1"/>
</dbReference>
<dbReference type="InterPro" id="IPR012845">
    <property type="entry name" value="RNA_pol_sigma_FliA_WhiG"/>
</dbReference>
<dbReference type="NCBIfam" id="TIGR02479">
    <property type="entry name" value="FliA_WhiG"/>
    <property type="match status" value="1"/>
</dbReference>
<feature type="domain" description="RNA polymerase sigma-70" evidence="5">
    <location>
        <begin position="52"/>
        <end position="65"/>
    </location>
</feature>
<evidence type="ECO:0000313" key="6">
    <source>
        <dbReference type="EMBL" id="PVG81545.1"/>
    </source>
</evidence>
<dbReference type="SUPFAM" id="SSF88659">
    <property type="entry name" value="Sigma3 and sigma4 domains of RNA polymerase sigma factors"/>
    <property type="match status" value="2"/>
</dbReference>
<dbReference type="PANTHER" id="PTHR30385:SF7">
    <property type="entry name" value="RNA POLYMERASE SIGMA FACTOR FLIA"/>
    <property type="match status" value="1"/>
</dbReference>
<dbReference type="OrthoDB" id="9799825at2"/>
<dbReference type="Pfam" id="PF04542">
    <property type="entry name" value="Sigma70_r2"/>
    <property type="match status" value="1"/>
</dbReference>
<keyword evidence="1" id="KW-0805">Transcription regulation</keyword>
<dbReference type="RefSeq" id="WP_116573312.1">
    <property type="nucleotide sequence ID" value="NZ_QDGZ01000007.1"/>
</dbReference>
<evidence type="ECO:0000256" key="3">
    <source>
        <dbReference type="ARBA" id="ARBA00023125"/>
    </source>
</evidence>
<dbReference type="InterPro" id="IPR007630">
    <property type="entry name" value="RNA_pol_sigma70_r4"/>
</dbReference>
<dbReference type="Gene3D" id="1.20.140.160">
    <property type="match status" value="1"/>
</dbReference>
<dbReference type="InterPro" id="IPR007624">
    <property type="entry name" value="RNA_pol_sigma70_r3"/>
</dbReference>
<dbReference type="InterPro" id="IPR013325">
    <property type="entry name" value="RNA_pol_sigma_r2"/>
</dbReference>
<dbReference type="GO" id="GO:0016987">
    <property type="term" value="F:sigma factor activity"/>
    <property type="evidence" value="ECO:0007669"/>
    <property type="project" value="UniProtKB-KW"/>
</dbReference>
<dbReference type="InterPro" id="IPR013324">
    <property type="entry name" value="RNA_pol_sigma_r3/r4-like"/>
</dbReference>
<gene>
    <name evidence="6" type="ORF">DDE18_16165</name>
</gene>
<dbReference type="Proteomes" id="UP000246018">
    <property type="component" value="Unassembled WGS sequence"/>
</dbReference>
<dbReference type="InterPro" id="IPR007627">
    <property type="entry name" value="RNA_pol_sigma70_r2"/>
</dbReference>
<sequence>MSDTAVAQLWADYRETRDEDLRNRLVVQYSPLVKFVAGRVRSGLPSSVDQSDLISDGVFGLIDAIERFEPERGLQFQTFAVPRIRGAIIDGLRSMDWVPRSVRSQVREVTHAQAALEARLGRAADDAEVAEEVGMSRRELRDLYSKVSFTSVASFDETGLTDDLAGEALEAPEDEDTRRVLRTAIAGLRERDQVILALYYFEGLTLGEIGTVLGVTESRVSQLHTRATLALRGHLTALDVVA</sequence>
<dbReference type="PROSITE" id="PS00715">
    <property type="entry name" value="SIGMA70_1"/>
    <property type="match status" value="1"/>
</dbReference>
<accession>A0A2T8F768</accession>
<dbReference type="Pfam" id="PF04545">
    <property type="entry name" value="Sigma70_r4"/>
    <property type="match status" value="1"/>
</dbReference>
<keyword evidence="4" id="KW-0804">Transcription</keyword>
<dbReference type="PANTHER" id="PTHR30385">
    <property type="entry name" value="SIGMA FACTOR F FLAGELLAR"/>
    <property type="match status" value="1"/>
</dbReference>